<dbReference type="SUPFAM" id="SSF54364">
    <property type="entry name" value="Translation initiation factor IF3, N-terminal domain"/>
    <property type="match status" value="1"/>
</dbReference>
<evidence type="ECO:0000256" key="2">
    <source>
        <dbReference type="ARBA" id="ARBA00022540"/>
    </source>
</evidence>
<dbReference type="SUPFAM" id="SSF55200">
    <property type="entry name" value="Translation initiation factor IF3, C-terminal domain"/>
    <property type="match status" value="1"/>
</dbReference>
<name>A0A1J5PN15_9ZZZZ</name>
<dbReference type="EMBL" id="MLJW01003374">
    <property type="protein sequence ID" value="OIQ72200.1"/>
    <property type="molecule type" value="Genomic_DNA"/>
</dbReference>
<evidence type="ECO:0000256" key="1">
    <source>
        <dbReference type="ARBA" id="ARBA00005439"/>
    </source>
</evidence>
<evidence type="ECO:0000259" key="5">
    <source>
        <dbReference type="Pfam" id="PF05198"/>
    </source>
</evidence>
<dbReference type="Pfam" id="PF05198">
    <property type="entry name" value="IF3_N"/>
    <property type="match status" value="1"/>
</dbReference>
<protein>
    <submittedName>
        <fullName evidence="6">Translation initiation factor IF-3</fullName>
    </submittedName>
</protein>
<dbReference type="PANTHER" id="PTHR10938:SF0">
    <property type="entry name" value="TRANSLATION INITIATION FACTOR IF-3, MITOCHONDRIAL"/>
    <property type="match status" value="1"/>
</dbReference>
<keyword evidence="2 6" id="KW-0396">Initiation factor</keyword>
<dbReference type="InterPro" id="IPR001288">
    <property type="entry name" value="Translation_initiation_fac_3"/>
</dbReference>
<comment type="caution">
    <text evidence="6">The sequence shown here is derived from an EMBL/GenBank/DDBJ whole genome shotgun (WGS) entry which is preliminary data.</text>
</comment>
<dbReference type="InterPro" id="IPR019813">
    <property type="entry name" value="Translation_initiation_fac3_CS"/>
</dbReference>
<dbReference type="PROSITE" id="PS00938">
    <property type="entry name" value="IF3"/>
    <property type="match status" value="1"/>
</dbReference>
<dbReference type="AlphaFoldDB" id="A0A1J5PN15"/>
<feature type="domain" description="Translation initiation factor 3 C-terminal" evidence="4">
    <location>
        <begin position="108"/>
        <end position="192"/>
    </location>
</feature>
<organism evidence="6">
    <name type="scientific">mine drainage metagenome</name>
    <dbReference type="NCBI Taxonomy" id="410659"/>
    <lineage>
        <taxon>unclassified sequences</taxon>
        <taxon>metagenomes</taxon>
        <taxon>ecological metagenomes</taxon>
    </lineage>
</organism>
<dbReference type="FunFam" id="3.30.110.10:FF:000001">
    <property type="entry name" value="Translation initiation factor IF-3"/>
    <property type="match status" value="1"/>
</dbReference>
<dbReference type="InterPro" id="IPR019815">
    <property type="entry name" value="Translation_initiation_fac_3_C"/>
</dbReference>
<gene>
    <name evidence="6" type="primary">infC_13</name>
    <name evidence="6" type="ORF">GALL_461750</name>
</gene>
<comment type="similarity">
    <text evidence="1">Belongs to the IF-3 family.</text>
</comment>
<dbReference type="GO" id="GO:0032790">
    <property type="term" value="P:ribosome disassembly"/>
    <property type="evidence" value="ECO:0007669"/>
    <property type="project" value="TreeGrafter"/>
</dbReference>
<dbReference type="NCBIfam" id="TIGR00168">
    <property type="entry name" value="infC"/>
    <property type="match status" value="1"/>
</dbReference>
<dbReference type="Gene3D" id="3.30.110.10">
    <property type="entry name" value="Translation initiation factor 3 (IF-3), C-terminal domain"/>
    <property type="match status" value="1"/>
</dbReference>
<dbReference type="GO" id="GO:0003743">
    <property type="term" value="F:translation initiation factor activity"/>
    <property type="evidence" value="ECO:0007669"/>
    <property type="project" value="UniProtKB-KW"/>
</dbReference>
<dbReference type="GO" id="GO:0043022">
    <property type="term" value="F:ribosome binding"/>
    <property type="evidence" value="ECO:0007669"/>
    <property type="project" value="TreeGrafter"/>
</dbReference>
<dbReference type="Pfam" id="PF00707">
    <property type="entry name" value="IF3_C"/>
    <property type="match status" value="1"/>
</dbReference>
<dbReference type="HAMAP" id="MF_00080">
    <property type="entry name" value="IF_3"/>
    <property type="match status" value="1"/>
</dbReference>
<accession>A0A1J5PN15</accession>
<dbReference type="Gene3D" id="3.10.20.80">
    <property type="entry name" value="Translation initiation factor 3 (IF-3), N-terminal domain"/>
    <property type="match status" value="1"/>
</dbReference>
<evidence type="ECO:0000256" key="3">
    <source>
        <dbReference type="ARBA" id="ARBA00022917"/>
    </source>
</evidence>
<feature type="domain" description="Translation initiation factor 3 N-terminal" evidence="5">
    <location>
        <begin position="65"/>
        <end position="101"/>
    </location>
</feature>
<dbReference type="PANTHER" id="PTHR10938">
    <property type="entry name" value="TRANSLATION INITIATION FACTOR IF-3"/>
    <property type="match status" value="1"/>
</dbReference>
<reference evidence="6" key="1">
    <citation type="submission" date="2016-10" db="EMBL/GenBank/DDBJ databases">
        <title>Sequence of Gallionella enrichment culture.</title>
        <authorList>
            <person name="Poehlein A."/>
            <person name="Muehling M."/>
            <person name="Daniel R."/>
        </authorList>
    </citation>
    <scope>NUCLEOTIDE SEQUENCE</scope>
</reference>
<dbReference type="GO" id="GO:0016020">
    <property type="term" value="C:membrane"/>
    <property type="evidence" value="ECO:0007669"/>
    <property type="project" value="TreeGrafter"/>
</dbReference>
<dbReference type="GO" id="GO:0005829">
    <property type="term" value="C:cytosol"/>
    <property type="evidence" value="ECO:0007669"/>
    <property type="project" value="TreeGrafter"/>
</dbReference>
<proteinExistence type="inferred from homology"/>
<dbReference type="InterPro" id="IPR019814">
    <property type="entry name" value="Translation_initiation_fac_3_N"/>
</dbReference>
<dbReference type="InterPro" id="IPR036788">
    <property type="entry name" value="T_IF-3_C_sf"/>
</dbReference>
<dbReference type="InterPro" id="IPR036787">
    <property type="entry name" value="T_IF-3_N_sf"/>
</dbReference>
<sequence length="212" mass="24140">MAGNGTTSTLADFIWKNAEDLWGDFKHTDFGKVILPFTLLRRLECVLEPTRESVRQTYLTHKEGELDVDLVEIAATAIPPVCRLMDYGKFKYQEQKKAAEAKAKQTVIDIKEIKFRPGTDDGDYNIKMRNIRRFLAEGDKCKITLRFRGREITHQDLGMALLNRIRDELADLIVVEQFPKLEGRQMIMMIAPGRKKQAAKPVVAEEGTALVS</sequence>
<keyword evidence="3" id="KW-0648">Protein biosynthesis</keyword>
<evidence type="ECO:0000259" key="4">
    <source>
        <dbReference type="Pfam" id="PF00707"/>
    </source>
</evidence>
<evidence type="ECO:0000313" key="6">
    <source>
        <dbReference type="EMBL" id="OIQ72200.1"/>
    </source>
</evidence>